<dbReference type="Proteomes" id="UP000646484">
    <property type="component" value="Unassembled WGS sequence"/>
</dbReference>
<organism evidence="2 3">
    <name type="scientific">Butyricimonas hominis</name>
    <dbReference type="NCBI Taxonomy" id="2763032"/>
    <lineage>
        <taxon>Bacteria</taxon>
        <taxon>Pseudomonadati</taxon>
        <taxon>Bacteroidota</taxon>
        <taxon>Bacteroidia</taxon>
        <taxon>Bacteroidales</taxon>
        <taxon>Odoribacteraceae</taxon>
        <taxon>Butyricimonas</taxon>
    </lineage>
</organism>
<comment type="caution">
    <text evidence="2">The sequence shown here is derived from an EMBL/GenBank/DDBJ whole genome shotgun (WGS) entry which is preliminary data.</text>
</comment>
<sequence>MSTGINILCYKSKTLANGEHPLMIRVCKDGKKKYVSLGISINPKYWDFNKNKPKPNCPNRQEIEKLIINKSKTYNDQIIELKAEDKDFTAKTLIEKVSKPVKRMNVNALFLQEIAR</sequence>
<dbReference type="RefSeq" id="WP_099289896.1">
    <property type="nucleotide sequence ID" value="NZ_JACOOH010000007.1"/>
</dbReference>
<evidence type="ECO:0000313" key="3">
    <source>
        <dbReference type="Proteomes" id="UP000646484"/>
    </source>
</evidence>
<reference evidence="2 3" key="1">
    <citation type="submission" date="2020-08" db="EMBL/GenBank/DDBJ databases">
        <title>Genome public.</title>
        <authorList>
            <person name="Liu C."/>
            <person name="Sun Q."/>
        </authorList>
    </citation>
    <scope>NUCLEOTIDE SEQUENCE [LARGE SCALE GENOMIC DNA]</scope>
    <source>
        <strain evidence="2 3">NSJ-56</strain>
    </source>
</reference>
<dbReference type="InterPro" id="IPR035386">
    <property type="entry name" value="Arm-DNA-bind_5"/>
</dbReference>
<dbReference type="EMBL" id="JACOOH010000007">
    <property type="protein sequence ID" value="MBC5622631.1"/>
    <property type="molecule type" value="Genomic_DNA"/>
</dbReference>
<accession>A0ABR7D3Y0</accession>
<evidence type="ECO:0000259" key="1">
    <source>
        <dbReference type="Pfam" id="PF17293"/>
    </source>
</evidence>
<evidence type="ECO:0000313" key="2">
    <source>
        <dbReference type="EMBL" id="MBC5622631.1"/>
    </source>
</evidence>
<name>A0ABR7D3Y0_9BACT</name>
<dbReference type="Pfam" id="PF17293">
    <property type="entry name" value="Arm-DNA-bind_5"/>
    <property type="match status" value="1"/>
</dbReference>
<gene>
    <name evidence="2" type="ORF">H8S64_16170</name>
</gene>
<protein>
    <recommendedName>
        <fullName evidence="1">Arm DNA-binding domain-containing protein</fullName>
    </recommendedName>
</protein>
<proteinExistence type="predicted"/>
<feature type="domain" description="Arm DNA-binding" evidence="1">
    <location>
        <begin position="8"/>
        <end position="93"/>
    </location>
</feature>
<keyword evidence="3" id="KW-1185">Reference proteome</keyword>